<reference evidence="13 14" key="1">
    <citation type="submission" date="2021-06" db="EMBL/GenBank/DDBJ databases">
        <title>A haploid diamondback moth (Plutella xylostella L.) genome assembly resolves 31 chromosomes and identifies a diamide resistance mutation.</title>
        <authorList>
            <person name="Ward C.M."/>
            <person name="Perry K.D."/>
            <person name="Baker G."/>
            <person name="Powis K."/>
            <person name="Heckel D.G."/>
            <person name="Baxter S.W."/>
        </authorList>
    </citation>
    <scope>NUCLEOTIDE SEQUENCE [LARGE SCALE GENOMIC DNA]</scope>
    <source>
        <strain evidence="13 14">LV</strain>
        <tissue evidence="13">Single pupa</tissue>
    </source>
</reference>
<feature type="compositionally biased region" description="Polar residues" evidence="11">
    <location>
        <begin position="117"/>
        <end position="127"/>
    </location>
</feature>
<evidence type="ECO:0000256" key="1">
    <source>
        <dbReference type="ARBA" id="ARBA00004651"/>
    </source>
</evidence>
<keyword evidence="9 12" id="KW-0472">Membrane</keyword>
<keyword evidence="3" id="KW-0813">Transport</keyword>
<feature type="transmembrane region" description="Helical" evidence="12">
    <location>
        <begin position="724"/>
        <end position="746"/>
    </location>
</feature>
<keyword evidence="10" id="KW-0407">Ion channel</keyword>
<evidence type="ECO:0000256" key="8">
    <source>
        <dbReference type="ARBA" id="ARBA00023065"/>
    </source>
</evidence>
<evidence type="ECO:0000256" key="10">
    <source>
        <dbReference type="ARBA" id="ARBA00023303"/>
    </source>
</evidence>
<evidence type="ECO:0000256" key="4">
    <source>
        <dbReference type="ARBA" id="ARBA00022475"/>
    </source>
</evidence>
<feature type="transmembrane region" description="Helical" evidence="12">
    <location>
        <begin position="594"/>
        <end position="611"/>
    </location>
</feature>
<dbReference type="Pfam" id="PF03189">
    <property type="entry name" value="Otopetrin"/>
    <property type="match status" value="1"/>
</dbReference>
<evidence type="ECO:0000256" key="5">
    <source>
        <dbReference type="ARBA" id="ARBA00022692"/>
    </source>
</evidence>
<keyword evidence="14" id="KW-1185">Reference proteome</keyword>
<comment type="subcellular location">
    <subcellularLocation>
        <location evidence="1">Cell membrane</location>
        <topology evidence="1">Multi-pass membrane protein</topology>
    </subcellularLocation>
</comment>
<keyword evidence="6" id="KW-0375">Hydrogen ion transport</keyword>
<evidence type="ECO:0000256" key="6">
    <source>
        <dbReference type="ARBA" id="ARBA00022781"/>
    </source>
</evidence>
<keyword evidence="7 12" id="KW-1133">Transmembrane helix</keyword>
<feature type="transmembrane region" description="Helical" evidence="12">
    <location>
        <begin position="365"/>
        <end position="386"/>
    </location>
</feature>
<feature type="transmembrane region" description="Helical" evidence="12">
    <location>
        <begin position="554"/>
        <end position="574"/>
    </location>
</feature>
<dbReference type="InterPro" id="IPR004878">
    <property type="entry name" value="Otopetrin"/>
</dbReference>
<evidence type="ECO:0000256" key="2">
    <source>
        <dbReference type="ARBA" id="ARBA00006513"/>
    </source>
</evidence>
<dbReference type="EMBL" id="JAHIBW010000013">
    <property type="protein sequence ID" value="KAG7305436.1"/>
    <property type="molecule type" value="Genomic_DNA"/>
</dbReference>
<feature type="transmembrane region" description="Helical" evidence="12">
    <location>
        <begin position="481"/>
        <end position="500"/>
    </location>
</feature>
<feature type="transmembrane region" description="Helical" evidence="12">
    <location>
        <begin position="206"/>
        <end position="228"/>
    </location>
</feature>
<feature type="transmembrane region" description="Helical" evidence="12">
    <location>
        <begin position="623"/>
        <end position="650"/>
    </location>
</feature>
<evidence type="ECO:0000256" key="7">
    <source>
        <dbReference type="ARBA" id="ARBA00022989"/>
    </source>
</evidence>
<name>A0ABQ7QJR4_PLUXY</name>
<evidence type="ECO:0000256" key="3">
    <source>
        <dbReference type="ARBA" id="ARBA00022448"/>
    </source>
</evidence>
<dbReference type="Proteomes" id="UP000823941">
    <property type="component" value="Chromosome 13"/>
</dbReference>
<evidence type="ECO:0000313" key="13">
    <source>
        <dbReference type="EMBL" id="KAG7305436.1"/>
    </source>
</evidence>
<proteinExistence type="inferred from homology"/>
<sequence length="768" mass="85944">MEMTSGNAREQLMNEILNRKLNINNVNNNIGDKTASVPAVNNIHYEEEGPVRAYAKDPGIINMQLNAVKEGSRRRAVSQPGPVSGSLLTATAARAARKRPPRSVMYADDTQLPRSPALNNGEVSNSPTPQPITPAGDRGSPVPNNRNGDTRSLSSYRLYAPNDMKGLSPSTRSFNYMDAQSIRSVETQAPPPTGKEENKKLTVENVTMSLSCIYAIFIVTLGLIINIYDPFIDLNVATIYSVLLAAMGVVYMLYLLFDIRRFKKITSKNMKIKEEHDASVEEIFRKYEEDNGSLDQSPPIINPPTLLPLTHDYCFGSGRHSGSFYLKVGAAGFALGHLVHSVLLLAVQVSYFLDENIKNDECVDYIVIAADLLSPLHTFFQLYFIFKFSNVIILRGQGMARFGFMHFIGSSLSFWVSAIVRETVLALSLYAQTKKEYETDNDTSVEIFDFPGKIIDLDNLYNEECTGSKAVASIYENFSPYLYPFTVEFNILIVAVYYIIWTNIGSCDYDDEEDVNISLGDTKSVCKIPTAAEENDFSSNIVIYADCHASNRGLFVGLIMMVLIIGNLILGFVFGSIGDEFLKLGNTLNELMNLILHVSMLLAAVIAFNQTRKMDINEHPISLLDDVLLFVCLPAFFMEIAFSLIASISLENSIKTVNMCVMFLQVIIQTSLIVDALRRCSNTRKLRRTKPGREVIMFLIIANVGMWIFYTFSYKSPDSLDVRYAYYGKVLWTILGHISLPLIMFFRFHSSVCFADIWDSAYKPGAEH</sequence>
<feature type="region of interest" description="Disordered" evidence="11">
    <location>
        <begin position="71"/>
        <end position="153"/>
    </location>
</feature>
<feature type="transmembrane region" description="Helical" evidence="12">
    <location>
        <begin position="656"/>
        <end position="674"/>
    </location>
</feature>
<comment type="similarity">
    <text evidence="2">Belongs to the otopetrin family.</text>
</comment>
<evidence type="ECO:0008006" key="15">
    <source>
        <dbReference type="Google" id="ProtNLM"/>
    </source>
</evidence>
<evidence type="ECO:0000313" key="14">
    <source>
        <dbReference type="Proteomes" id="UP000823941"/>
    </source>
</evidence>
<feature type="transmembrane region" description="Helical" evidence="12">
    <location>
        <begin position="328"/>
        <end position="353"/>
    </location>
</feature>
<feature type="compositionally biased region" description="Polar residues" evidence="11">
    <location>
        <begin position="142"/>
        <end position="153"/>
    </location>
</feature>
<feature type="transmembrane region" description="Helical" evidence="12">
    <location>
        <begin position="234"/>
        <end position="257"/>
    </location>
</feature>
<organism evidence="13 14">
    <name type="scientific">Plutella xylostella</name>
    <name type="common">Diamondback moth</name>
    <name type="synonym">Plutella maculipennis</name>
    <dbReference type="NCBI Taxonomy" id="51655"/>
    <lineage>
        <taxon>Eukaryota</taxon>
        <taxon>Metazoa</taxon>
        <taxon>Ecdysozoa</taxon>
        <taxon>Arthropoda</taxon>
        <taxon>Hexapoda</taxon>
        <taxon>Insecta</taxon>
        <taxon>Pterygota</taxon>
        <taxon>Neoptera</taxon>
        <taxon>Endopterygota</taxon>
        <taxon>Lepidoptera</taxon>
        <taxon>Glossata</taxon>
        <taxon>Ditrysia</taxon>
        <taxon>Yponomeutoidea</taxon>
        <taxon>Plutellidae</taxon>
        <taxon>Plutella</taxon>
    </lineage>
</organism>
<evidence type="ECO:0000256" key="11">
    <source>
        <dbReference type="SAM" id="MobiDB-lite"/>
    </source>
</evidence>
<evidence type="ECO:0000256" key="9">
    <source>
        <dbReference type="ARBA" id="ARBA00023136"/>
    </source>
</evidence>
<feature type="transmembrane region" description="Helical" evidence="12">
    <location>
        <begin position="398"/>
        <end position="420"/>
    </location>
</feature>
<protein>
    <recommendedName>
        <fullName evidence="15">Proton channel OtopLc-like</fullName>
    </recommendedName>
</protein>
<dbReference type="PANTHER" id="PTHR21522">
    <property type="entry name" value="PROTON CHANNEL OTOP"/>
    <property type="match status" value="1"/>
</dbReference>
<keyword evidence="8" id="KW-0406">Ion transport</keyword>
<gene>
    <name evidence="13" type="ORF">JYU34_009507</name>
</gene>
<dbReference type="PANTHER" id="PTHR21522:SF58">
    <property type="entry name" value="AGAP000074-PA"/>
    <property type="match status" value="1"/>
</dbReference>
<feature type="transmembrane region" description="Helical" evidence="12">
    <location>
        <begin position="695"/>
        <end position="712"/>
    </location>
</feature>
<comment type="caution">
    <text evidence="13">The sequence shown here is derived from an EMBL/GenBank/DDBJ whole genome shotgun (WGS) entry which is preliminary data.</text>
</comment>
<keyword evidence="4" id="KW-1003">Cell membrane</keyword>
<keyword evidence="5 12" id="KW-0812">Transmembrane</keyword>
<evidence type="ECO:0000256" key="12">
    <source>
        <dbReference type="SAM" id="Phobius"/>
    </source>
</evidence>
<accession>A0ABQ7QJR4</accession>